<gene>
    <name evidence="2" type="ORF">CC78DRAFT_316880</name>
</gene>
<dbReference type="Proteomes" id="UP000800093">
    <property type="component" value="Unassembled WGS sequence"/>
</dbReference>
<comment type="caution">
    <text evidence="2">The sequence shown here is derived from an EMBL/GenBank/DDBJ whole genome shotgun (WGS) entry which is preliminary data.</text>
</comment>
<feature type="domain" description="Gelsolin-like" evidence="1">
    <location>
        <begin position="328"/>
        <end position="361"/>
    </location>
</feature>
<feature type="domain" description="Gelsolin-like" evidence="1">
    <location>
        <begin position="207"/>
        <end position="252"/>
    </location>
</feature>
<dbReference type="InterPro" id="IPR029006">
    <property type="entry name" value="ADF-H/Gelsolin-like_dom_sf"/>
</dbReference>
<evidence type="ECO:0000313" key="3">
    <source>
        <dbReference type="Proteomes" id="UP000800093"/>
    </source>
</evidence>
<protein>
    <submittedName>
        <fullName evidence="2">Gelsolin</fullName>
    </submittedName>
</protein>
<dbReference type="SUPFAM" id="SSF82754">
    <property type="entry name" value="C-terminal, gelsolin-like domain of Sec23/24"/>
    <property type="match status" value="1"/>
</dbReference>
<dbReference type="GO" id="GO:0051015">
    <property type="term" value="F:actin filament binding"/>
    <property type="evidence" value="ECO:0007669"/>
    <property type="project" value="InterPro"/>
</dbReference>
<dbReference type="GO" id="GO:0008154">
    <property type="term" value="P:actin polymerization or depolymerization"/>
    <property type="evidence" value="ECO:0007669"/>
    <property type="project" value="TreeGrafter"/>
</dbReference>
<reference evidence="3" key="1">
    <citation type="journal article" date="2020" name="Stud. Mycol.">
        <title>101 Dothideomycetes genomes: A test case for predicting lifestyles and emergence of pathogens.</title>
        <authorList>
            <person name="Haridas S."/>
            <person name="Albert R."/>
            <person name="Binder M."/>
            <person name="Bloem J."/>
            <person name="LaButti K."/>
            <person name="Salamov A."/>
            <person name="Andreopoulos B."/>
            <person name="Baker S."/>
            <person name="Barry K."/>
            <person name="Bills G."/>
            <person name="Bluhm B."/>
            <person name="Cannon C."/>
            <person name="Castanera R."/>
            <person name="Culley D."/>
            <person name="Daum C."/>
            <person name="Ezra D."/>
            <person name="Gonzalez J."/>
            <person name="Henrissat B."/>
            <person name="Kuo A."/>
            <person name="Liang C."/>
            <person name="Lipzen A."/>
            <person name="Lutzoni F."/>
            <person name="Magnuson J."/>
            <person name="Mondo S."/>
            <person name="Nolan M."/>
            <person name="Ohm R."/>
            <person name="Pangilinan J."/>
            <person name="Park H.-J."/>
            <person name="Ramirez L."/>
            <person name="Alfaro M."/>
            <person name="Sun H."/>
            <person name="Tritt A."/>
            <person name="Yoshinaga Y."/>
            <person name="Zwiers L.-H."/>
            <person name="Turgeon B."/>
            <person name="Goodwin S."/>
            <person name="Spatafora J."/>
            <person name="Crous P."/>
            <person name="Grigoriev I."/>
        </authorList>
    </citation>
    <scope>NUCLEOTIDE SEQUENCE [LARGE SCALE GENOMIC DNA]</scope>
    <source>
        <strain evidence="3">CBS 304.66</strain>
    </source>
</reference>
<name>A0A9P4K4R5_9PLEO</name>
<dbReference type="CDD" id="cd11290">
    <property type="entry name" value="gelsolin_S1_like"/>
    <property type="match status" value="1"/>
</dbReference>
<accession>A0A9P4K4R5</accession>
<dbReference type="GO" id="GO:0005737">
    <property type="term" value="C:cytoplasm"/>
    <property type="evidence" value="ECO:0007669"/>
    <property type="project" value="TreeGrafter"/>
</dbReference>
<feature type="domain" description="Gelsolin-like" evidence="1">
    <location>
        <begin position="65"/>
        <end position="147"/>
    </location>
</feature>
<dbReference type="SUPFAM" id="SSF55753">
    <property type="entry name" value="Actin depolymerizing proteins"/>
    <property type="match status" value="2"/>
</dbReference>
<dbReference type="EMBL" id="ML986639">
    <property type="protein sequence ID" value="KAF2262582.1"/>
    <property type="molecule type" value="Genomic_DNA"/>
</dbReference>
<dbReference type="Gene3D" id="3.40.20.10">
    <property type="entry name" value="Severin"/>
    <property type="match status" value="3"/>
</dbReference>
<dbReference type="InterPro" id="IPR007123">
    <property type="entry name" value="Gelsolin-like_dom"/>
</dbReference>
<dbReference type="PANTHER" id="PTHR11977:SF130">
    <property type="entry name" value="SEVERIN"/>
    <property type="match status" value="1"/>
</dbReference>
<dbReference type="OrthoDB" id="6375767at2759"/>
<dbReference type="InterPro" id="IPR036180">
    <property type="entry name" value="Gelsolin-like_dom_sf"/>
</dbReference>
<dbReference type="Pfam" id="PF00626">
    <property type="entry name" value="Gelsolin"/>
    <property type="match status" value="3"/>
</dbReference>
<organism evidence="2 3">
    <name type="scientific">Lojkania enalia</name>
    <dbReference type="NCBI Taxonomy" id="147567"/>
    <lineage>
        <taxon>Eukaryota</taxon>
        <taxon>Fungi</taxon>
        <taxon>Dikarya</taxon>
        <taxon>Ascomycota</taxon>
        <taxon>Pezizomycotina</taxon>
        <taxon>Dothideomycetes</taxon>
        <taxon>Pleosporomycetidae</taxon>
        <taxon>Pleosporales</taxon>
        <taxon>Pleosporales incertae sedis</taxon>
        <taxon>Lojkania</taxon>
    </lineage>
</organism>
<keyword evidence="3" id="KW-1185">Reference proteome</keyword>
<dbReference type="GO" id="GO:0015629">
    <property type="term" value="C:actin cytoskeleton"/>
    <property type="evidence" value="ECO:0007669"/>
    <property type="project" value="TreeGrafter"/>
</dbReference>
<dbReference type="SMART" id="SM00262">
    <property type="entry name" value="GEL"/>
    <property type="match status" value="3"/>
</dbReference>
<proteinExistence type="predicted"/>
<dbReference type="PRINTS" id="PR00597">
    <property type="entry name" value="GELSOLIN"/>
</dbReference>
<dbReference type="AlphaFoldDB" id="A0A9P4K4R5"/>
<evidence type="ECO:0000313" key="2">
    <source>
        <dbReference type="EMBL" id="KAF2262582.1"/>
    </source>
</evidence>
<sequence>MPPNQGYVHPKEYDWRDSNMKLANSDIDHKVKYQSAATEPAWNNGIIGVEPGVFIWRIEDFEVVPWPKDKYGQFHEGDSYIILHSEKVKSMSSGGGAEEDKNKLAHKIFFWLGSHTSQDEAGTAAYKTVELDEFLHGAAIQHREIQAAPSDTFGRLFPRLKVLRGGVSSGFNHVDTSDEPMHTDTLLRIFKHPSPYVGRDAIFIHEVEPTWKCLDEGDVFVLDKGDKIFVWQGKNCAPMEKLKAAQVVNDMTTAKHVDVEVLSQSESRSKIVVDYLGGQDIDTLTTQFKAPRPILSRPIDQARKKLFKISDADGELSFNLVKEGNAICRDDLDGNDIFLLDSGKDIWVWEGGAASRGEKAAWINIVHTYARQLEGNTLRTSVAKVRQGSEGNWFWGAVEA</sequence>
<dbReference type="PANTHER" id="PTHR11977">
    <property type="entry name" value="VILLIN"/>
    <property type="match status" value="1"/>
</dbReference>
<dbReference type="InterPro" id="IPR007122">
    <property type="entry name" value="Villin/Gelsolin"/>
</dbReference>
<evidence type="ECO:0000259" key="1">
    <source>
        <dbReference type="Pfam" id="PF00626"/>
    </source>
</evidence>